<evidence type="ECO:0000313" key="8">
    <source>
        <dbReference type="EMBL" id="PIB75246.1"/>
    </source>
</evidence>
<dbReference type="Proteomes" id="UP000230551">
    <property type="component" value="Unassembled WGS sequence"/>
</dbReference>
<comment type="similarity">
    <text evidence="2">Belongs to the EccE family.</text>
</comment>
<dbReference type="GO" id="GO:0005886">
    <property type="term" value="C:plasma membrane"/>
    <property type="evidence" value="ECO:0007669"/>
    <property type="project" value="UniProtKB-SubCell"/>
</dbReference>
<evidence type="ECO:0000256" key="1">
    <source>
        <dbReference type="ARBA" id="ARBA00004236"/>
    </source>
</evidence>
<dbReference type="NCBIfam" id="TIGR03923">
    <property type="entry name" value="T7SS_EccE"/>
    <property type="match status" value="1"/>
</dbReference>
<dbReference type="InterPro" id="IPR050051">
    <property type="entry name" value="EccE_dom"/>
</dbReference>
<protein>
    <submittedName>
        <fullName evidence="8">Type VII secretion protein EccE</fullName>
    </submittedName>
</protein>
<evidence type="ECO:0000313" key="9">
    <source>
        <dbReference type="Proteomes" id="UP000230551"/>
    </source>
</evidence>
<dbReference type="RefSeq" id="WP_090589890.1">
    <property type="nucleotide sequence ID" value="NZ_CP104302.1"/>
</dbReference>
<evidence type="ECO:0000256" key="3">
    <source>
        <dbReference type="ARBA" id="ARBA00022475"/>
    </source>
</evidence>
<dbReference type="Pfam" id="PF11203">
    <property type="entry name" value="EccE"/>
    <property type="match status" value="1"/>
</dbReference>
<name>A0A2G5PA99_9MYCO</name>
<dbReference type="STRING" id="85968.GCA_900073015_02674"/>
<dbReference type="AlphaFoldDB" id="A0A2G5PA99"/>
<dbReference type="OrthoDB" id="4751893at2"/>
<reference evidence="8 9" key="1">
    <citation type="journal article" date="2017" name="Infect. Genet. Evol.">
        <title>The new phylogeny of the genus Mycobacterium: The old and the news.</title>
        <authorList>
            <person name="Tortoli E."/>
            <person name="Fedrizzi T."/>
            <person name="Meehan C.J."/>
            <person name="Trovato A."/>
            <person name="Grottola A."/>
            <person name="Giacobazzi E."/>
            <person name="Serpini G.F."/>
            <person name="Tagliazucchi S."/>
            <person name="Fabio A."/>
            <person name="Bettua C."/>
            <person name="Bertorelli R."/>
            <person name="Frascaro F."/>
            <person name="De Sanctis V."/>
            <person name="Pecorari M."/>
            <person name="Jousson O."/>
            <person name="Segata N."/>
            <person name="Cirillo D.M."/>
        </authorList>
    </citation>
    <scope>NUCLEOTIDE SEQUENCE [LARGE SCALE GENOMIC DNA]</scope>
    <source>
        <strain evidence="8 9">CIP1034565</strain>
    </source>
</reference>
<comment type="caution">
    <text evidence="8">The sequence shown here is derived from an EMBL/GenBank/DDBJ whole genome shotgun (WGS) entry which is preliminary data.</text>
</comment>
<feature type="domain" description="Type VII secretion system protein EccE" evidence="7">
    <location>
        <begin position="164"/>
        <end position="250"/>
    </location>
</feature>
<keyword evidence="4" id="KW-0812">Transmembrane</keyword>
<evidence type="ECO:0000259" key="7">
    <source>
        <dbReference type="Pfam" id="PF11203"/>
    </source>
</evidence>
<evidence type="ECO:0000256" key="4">
    <source>
        <dbReference type="ARBA" id="ARBA00022692"/>
    </source>
</evidence>
<proteinExistence type="inferred from homology"/>
<keyword evidence="3" id="KW-1003">Cell membrane</keyword>
<evidence type="ECO:0000256" key="6">
    <source>
        <dbReference type="ARBA" id="ARBA00023136"/>
    </source>
</evidence>
<gene>
    <name evidence="8" type="primary">eccE</name>
    <name evidence="8" type="ORF">CQY22_010310</name>
</gene>
<keyword evidence="6" id="KW-0472">Membrane</keyword>
<dbReference type="InterPro" id="IPR021368">
    <property type="entry name" value="T7SS_EccE"/>
</dbReference>
<sequence>MSATARLIAVAIVFATALGGWAVAGFWGAVAGVALGASLTVIPWRGQRPWVWLRLFHRRRHAPPRPEPATLAGDRTGGGVQFTANTAVTAIQVLGRAHRPTLFTGSRSTVTDDTLDVAALLPLLDHPLGLRLESLSVLTIGARRRAAGDYPRVYDTLIGTPPYAGARETWLILRLAALDNADALRWRVSAGVAALAAAQRICGALARGGIRSRVAGATQLAELDHRFGGPVRQRRWRTVAATSGWLTSYGYPPEALTADNLGQAWTLRADGVAQHLTVYPDATMTGTVTVLTNQPPTAPPSVLLTSLPGEQGAALAAAAPGPTVRLRGLRAAAAPPTLPIPVGPSGVLIGRAGAGNRLAFPLTDPGQPTRVWLAAEDVLAKRLLIRAAAAGEQITVHSADTGRWAGLRMPGITVTAQARPAPGTTISVVDGPLDPAPRPATVITIATAGVDADGAHDVTITQTGPATVEIVAAGIRTSAEIELFRVENRLLRADHSVAEQVSPIRDAVRQ</sequence>
<evidence type="ECO:0000256" key="5">
    <source>
        <dbReference type="ARBA" id="ARBA00022989"/>
    </source>
</evidence>
<organism evidence="8 9">
    <name type="scientific">Mycolicibacterium brumae</name>
    <dbReference type="NCBI Taxonomy" id="85968"/>
    <lineage>
        <taxon>Bacteria</taxon>
        <taxon>Bacillati</taxon>
        <taxon>Actinomycetota</taxon>
        <taxon>Actinomycetes</taxon>
        <taxon>Mycobacteriales</taxon>
        <taxon>Mycobacteriaceae</taxon>
        <taxon>Mycolicibacterium</taxon>
    </lineage>
</organism>
<keyword evidence="9" id="KW-1185">Reference proteome</keyword>
<keyword evidence="5" id="KW-1133">Transmembrane helix</keyword>
<evidence type="ECO:0000256" key="2">
    <source>
        <dbReference type="ARBA" id="ARBA00007759"/>
    </source>
</evidence>
<comment type="subcellular location">
    <subcellularLocation>
        <location evidence="1">Cell membrane</location>
    </subcellularLocation>
</comment>
<dbReference type="EMBL" id="PDCN02000011">
    <property type="protein sequence ID" value="PIB75246.1"/>
    <property type="molecule type" value="Genomic_DNA"/>
</dbReference>
<accession>A0A2G5PA99</accession>